<keyword evidence="6 9" id="KW-0378">Hydrolase</keyword>
<dbReference type="FunFam" id="2.160.20.10:FF:000001">
    <property type="entry name" value="Pectinesterase"/>
    <property type="match status" value="1"/>
</dbReference>
<proteinExistence type="inferred from homology"/>
<evidence type="ECO:0000256" key="8">
    <source>
        <dbReference type="PROSITE-ProRule" id="PRU10040"/>
    </source>
</evidence>
<dbReference type="Pfam" id="PF01095">
    <property type="entry name" value="Pectinesterase"/>
    <property type="match status" value="1"/>
</dbReference>
<comment type="caution">
    <text evidence="11">The sequence shown here is derived from an EMBL/GenBank/DDBJ whole genome shotgun (WGS) entry which is preliminary data.</text>
</comment>
<dbReference type="PANTHER" id="PTHR31707">
    <property type="entry name" value="PECTINESTERASE"/>
    <property type="match status" value="1"/>
</dbReference>
<dbReference type="Proteomes" id="UP001293593">
    <property type="component" value="Unassembled WGS sequence"/>
</dbReference>
<accession>A0AAE1JFE9</accession>
<comment type="catalytic activity">
    <reaction evidence="9">
        <text>[(1-&gt;4)-alpha-D-galacturonosyl methyl ester](n) + n H2O = [(1-&gt;4)-alpha-D-galacturonosyl](n) + n methanol + n H(+)</text>
        <dbReference type="Rhea" id="RHEA:22380"/>
        <dbReference type="Rhea" id="RHEA-COMP:14570"/>
        <dbReference type="Rhea" id="RHEA-COMP:14573"/>
        <dbReference type="ChEBI" id="CHEBI:15377"/>
        <dbReference type="ChEBI" id="CHEBI:15378"/>
        <dbReference type="ChEBI" id="CHEBI:17790"/>
        <dbReference type="ChEBI" id="CHEBI:140522"/>
        <dbReference type="ChEBI" id="CHEBI:140523"/>
        <dbReference type="EC" id="3.1.1.11"/>
    </reaction>
</comment>
<dbReference type="InterPro" id="IPR012334">
    <property type="entry name" value="Pectin_lyas_fold"/>
</dbReference>
<evidence type="ECO:0000256" key="5">
    <source>
        <dbReference type="ARBA" id="ARBA00022512"/>
    </source>
</evidence>
<evidence type="ECO:0000256" key="4">
    <source>
        <dbReference type="ARBA" id="ARBA00007786"/>
    </source>
</evidence>
<evidence type="ECO:0000259" key="10">
    <source>
        <dbReference type="Pfam" id="PF01095"/>
    </source>
</evidence>
<dbReference type="GO" id="GO:0042545">
    <property type="term" value="P:cell wall modification"/>
    <property type="evidence" value="ECO:0007669"/>
    <property type="project" value="UniProtKB-UniRule"/>
</dbReference>
<protein>
    <recommendedName>
        <fullName evidence="9">Pectinesterase</fullName>
        <ecNumber evidence="9">3.1.1.11</ecNumber>
    </recommendedName>
</protein>
<dbReference type="InterPro" id="IPR011050">
    <property type="entry name" value="Pectin_lyase_fold/virulence"/>
</dbReference>
<comment type="similarity">
    <text evidence="4">In the C-terminal section; belongs to the pectinesterase family.</text>
</comment>
<comment type="pathway">
    <text evidence="2 9">Glycan metabolism; pectin degradation; 2-dehydro-3-deoxy-D-gluconate from pectin: step 1/5.</text>
</comment>
<feature type="active site" evidence="8">
    <location>
        <position position="163"/>
    </location>
</feature>
<evidence type="ECO:0000256" key="2">
    <source>
        <dbReference type="ARBA" id="ARBA00005184"/>
    </source>
</evidence>
<dbReference type="GO" id="GO:0045490">
    <property type="term" value="P:pectin catabolic process"/>
    <property type="evidence" value="ECO:0007669"/>
    <property type="project" value="UniProtKB-UniRule"/>
</dbReference>
<dbReference type="EC" id="3.1.1.11" evidence="9"/>
<comment type="subcellular location">
    <subcellularLocation>
        <location evidence="1">Secreted</location>
        <location evidence="1">Cell wall</location>
    </subcellularLocation>
</comment>
<evidence type="ECO:0000313" key="12">
    <source>
        <dbReference type="Proteomes" id="UP001293593"/>
    </source>
</evidence>
<feature type="domain" description="Pectinesterase catalytic" evidence="10">
    <location>
        <begin position="12"/>
        <end position="306"/>
    </location>
</feature>
<dbReference type="InterPro" id="IPR033131">
    <property type="entry name" value="Pectinesterase_Asp_AS"/>
</dbReference>
<dbReference type="AlphaFoldDB" id="A0AAE1JFE9"/>
<dbReference type="GO" id="GO:0030599">
    <property type="term" value="F:pectinesterase activity"/>
    <property type="evidence" value="ECO:0007669"/>
    <property type="project" value="UniProtKB-UniRule"/>
</dbReference>
<keyword evidence="12" id="KW-1185">Reference proteome</keyword>
<name>A0AAE1JFE9_9FABA</name>
<dbReference type="PROSITE" id="PS00503">
    <property type="entry name" value="PECTINESTERASE_2"/>
    <property type="match status" value="1"/>
</dbReference>
<keyword evidence="5" id="KW-0964">Secreted</keyword>
<evidence type="ECO:0000256" key="9">
    <source>
        <dbReference type="RuleBase" id="RU000589"/>
    </source>
</evidence>
<dbReference type="Gene3D" id="2.160.20.10">
    <property type="entry name" value="Single-stranded right-handed beta-helix, Pectin lyase-like"/>
    <property type="match status" value="1"/>
</dbReference>
<dbReference type="SUPFAM" id="SSF51126">
    <property type="entry name" value="Pectin lyase-like"/>
    <property type="match status" value="1"/>
</dbReference>
<keyword evidence="7 9" id="KW-0063">Aspartyl esterase</keyword>
<reference evidence="11" key="1">
    <citation type="submission" date="2023-10" db="EMBL/GenBank/DDBJ databases">
        <title>Chromosome-level genome of the transformable northern wattle, Acacia crassicarpa.</title>
        <authorList>
            <person name="Massaro I."/>
            <person name="Sinha N.R."/>
            <person name="Poethig S."/>
            <person name="Leichty A.R."/>
        </authorList>
    </citation>
    <scope>NUCLEOTIDE SEQUENCE</scope>
    <source>
        <strain evidence="11">Acra3RX</strain>
        <tissue evidence="11">Leaf</tissue>
    </source>
</reference>
<evidence type="ECO:0000256" key="3">
    <source>
        <dbReference type="ARBA" id="ARBA00006027"/>
    </source>
</evidence>
<keyword evidence="5" id="KW-0134">Cell wall</keyword>
<dbReference type="InterPro" id="IPR000070">
    <property type="entry name" value="Pectinesterase_cat"/>
</dbReference>
<organism evidence="11 12">
    <name type="scientific">Acacia crassicarpa</name>
    <name type="common">northern wattle</name>
    <dbReference type="NCBI Taxonomy" id="499986"/>
    <lineage>
        <taxon>Eukaryota</taxon>
        <taxon>Viridiplantae</taxon>
        <taxon>Streptophyta</taxon>
        <taxon>Embryophyta</taxon>
        <taxon>Tracheophyta</taxon>
        <taxon>Spermatophyta</taxon>
        <taxon>Magnoliopsida</taxon>
        <taxon>eudicotyledons</taxon>
        <taxon>Gunneridae</taxon>
        <taxon>Pentapetalae</taxon>
        <taxon>rosids</taxon>
        <taxon>fabids</taxon>
        <taxon>Fabales</taxon>
        <taxon>Fabaceae</taxon>
        <taxon>Caesalpinioideae</taxon>
        <taxon>mimosoid clade</taxon>
        <taxon>Acacieae</taxon>
        <taxon>Acacia</taxon>
    </lineage>
</organism>
<gene>
    <name evidence="11" type="ORF">QN277_024517</name>
</gene>
<evidence type="ECO:0000256" key="7">
    <source>
        <dbReference type="ARBA" id="ARBA00023085"/>
    </source>
</evidence>
<evidence type="ECO:0000256" key="6">
    <source>
        <dbReference type="ARBA" id="ARBA00022801"/>
    </source>
</evidence>
<evidence type="ECO:0000313" key="11">
    <source>
        <dbReference type="EMBL" id="KAK4267782.1"/>
    </source>
</evidence>
<evidence type="ECO:0000256" key="1">
    <source>
        <dbReference type="ARBA" id="ARBA00004191"/>
    </source>
</evidence>
<comment type="similarity">
    <text evidence="3">In the N-terminal section; belongs to the PMEI family.</text>
</comment>
<sequence>MSWNPTESKAQFTVAQDGSGSHRTIGAAIEAVRSMGHNRPERVIIHVKSGIYNEKVAIGYRLKNLMLVGDGIDKTIITGARSVARGSSTVSSATLDVSGDGFWGRDITIENRAGPQDHQAVAMKVSSDLSVFYRCSFRGYQDTLYTHSNRQFYRDSIISGTVDFIFGDAAVVFQKCDILLRKPMSQQSNFITAQGRSDPNQPTGIVIQNCRVRPEGSTGARNYLGRPWQKYSRTVFMKNDLDGCIDPKGWSEWSGGFALSTLYYAEYMNSGEGASTQNRVNWPGFHVLRSASEVRLFSVDEFLLGDRWIPATGVPFSAGV</sequence>
<dbReference type="EMBL" id="JAWXYG010000007">
    <property type="protein sequence ID" value="KAK4267782.1"/>
    <property type="molecule type" value="Genomic_DNA"/>
</dbReference>